<comment type="caution">
    <text evidence="1">The sequence shown here is derived from an EMBL/GenBank/DDBJ whole genome shotgun (WGS) entry which is preliminary data.</text>
</comment>
<evidence type="ECO:0000313" key="2">
    <source>
        <dbReference type="Proteomes" id="UP001148662"/>
    </source>
</evidence>
<evidence type="ECO:0000313" key="1">
    <source>
        <dbReference type="EMBL" id="KAJ3558780.1"/>
    </source>
</evidence>
<organism evidence="1 2">
    <name type="scientific">Phlebia brevispora</name>
    <dbReference type="NCBI Taxonomy" id="194682"/>
    <lineage>
        <taxon>Eukaryota</taxon>
        <taxon>Fungi</taxon>
        <taxon>Dikarya</taxon>
        <taxon>Basidiomycota</taxon>
        <taxon>Agaricomycotina</taxon>
        <taxon>Agaricomycetes</taxon>
        <taxon>Polyporales</taxon>
        <taxon>Meruliaceae</taxon>
        <taxon>Phlebia</taxon>
    </lineage>
</organism>
<accession>A0ACC1TDN8</accession>
<dbReference type="Proteomes" id="UP001148662">
    <property type="component" value="Unassembled WGS sequence"/>
</dbReference>
<proteinExistence type="predicted"/>
<dbReference type="EMBL" id="JANHOG010000066">
    <property type="protein sequence ID" value="KAJ3558780.1"/>
    <property type="molecule type" value="Genomic_DNA"/>
</dbReference>
<sequence>MALPDTINAIVYTGAGGYEVIDKVTLPFPKQKPDEVVVKIVYGGVNSIDTYFRKGLYPIGSYPQVCGVEASGIIVALPTDESVLNDKWYKLRGYKVGANVVLGGLGAYAEYRSVPWRSVFPTPDTFSLDIAAASWSHGMTVVTLMTEAYNVQKGDIIFIHTVAGGLGLFFTAYAKSRGATVIGTTSTPEKAELAKSYGADHVILYTKENTVERVKELTNGEGVHAVFDGVGKDTFLADFDLLRRKGTLVAVGNASGPPDPISPLKLSAKNLKLVRPSMGNYIATPEEAHHYSQEFFKAIQSGLFKPRIVNVYPFTADGVRDAQKEITTPGGKLAGKVLIKVSDDARL</sequence>
<protein>
    <submittedName>
        <fullName evidence="1">Uncharacterized protein</fullName>
    </submittedName>
</protein>
<reference evidence="1" key="1">
    <citation type="submission" date="2022-07" db="EMBL/GenBank/DDBJ databases">
        <title>Genome Sequence of Phlebia brevispora.</title>
        <authorList>
            <person name="Buettner E."/>
        </authorList>
    </citation>
    <scope>NUCLEOTIDE SEQUENCE</scope>
    <source>
        <strain evidence="1">MPL23</strain>
    </source>
</reference>
<gene>
    <name evidence="1" type="ORF">NM688_g721</name>
</gene>
<name>A0ACC1TDN8_9APHY</name>
<keyword evidence="2" id="KW-1185">Reference proteome</keyword>